<evidence type="ECO:0000256" key="1">
    <source>
        <dbReference type="SAM" id="MobiDB-lite"/>
    </source>
</evidence>
<protein>
    <recommendedName>
        <fullName evidence="2">N-acetyltransferase domain-containing protein</fullName>
    </recommendedName>
</protein>
<dbReference type="PANTHER" id="PTHR43328">
    <property type="entry name" value="ACETYLTRANSFERASE-RELATED"/>
    <property type="match status" value="1"/>
</dbReference>
<name>A0A067QKK4_9AGAM</name>
<dbReference type="InterPro" id="IPR016181">
    <property type="entry name" value="Acyl_CoA_acyltransferase"/>
</dbReference>
<dbReference type="OrthoDB" id="630895at2759"/>
<dbReference type="PANTHER" id="PTHR43328:SF1">
    <property type="entry name" value="N-ACETYLTRANSFERASE DOMAIN-CONTAINING PROTEIN"/>
    <property type="match status" value="1"/>
</dbReference>
<feature type="domain" description="N-acetyltransferase" evidence="2">
    <location>
        <begin position="33"/>
        <end position="215"/>
    </location>
</feature>
<dbReference type="GO" id="GO:0016747">
    <property type="term" value="F:acyltransferase activity, transferring groups other than amino-acyl groups"/>
    <property type="evidence" value="ECO:0007669"/>
    <property type="project" value="InterPro"/>
</dbReference>
<dbReference type="EMBL" id="KL197710">
    <property type="protein sequence ID" value="KDQ63161.1"/>
    <property type="molecule type" value="Genomic_DNA"/>
</dbReference>
<proteinExistence type="predicted"/>
<dbReference type="Proteomes" id="UP000027265">
    <property type="component" value="Unassembled WGS sequence"/>
</dbReference>
<organism evidence="3 4">
    <name type="scientific">Jaapia argillacea MUCL 33604</name>
    <dbReference type="NCBI Taxonomy" id="933084"/>
    <lineage>
        <taxon>Eukaryota</taxon>
        <taxon>Fungi</taxon>
        <taxon>Dikarya</taxon>
        <taxon>Basidiomycota</taxon>
        <taxon>Agaricomycotina</taxon>
        <taxon>Agaricomycetes</taxon>
        <taxon>Agaricomycetidae</taxon>
        <taxon>Jaapiales</taxon>
        <taxon>Jaapiaceae</taxon>
        <taxon>Jaapia</taxon>
    </lineage>
</organism>
<accession>A0A067QKK4</accession>
<dbReference type="InterPro" id="IPR000182">
    <property type="entry name" value="GNAT_dom"/>
</dbReference>
<dbReference type="HOGENOM" id="CLU_073647_1_0_1"/>
<dbReference type="InParanoid" id="A0A067QKK4"/>
<feature type="region of interest" description="Disordered" evidence="1">
    <location>
        <begin position="1"/>
        <end position="30"/>
    </location>
</feature>
<dbReference type="Pfam" id="PF13302">
    <property type="entry name" value="Acetyltransf_3"/>
    <property type="match status" value="1"/>
</dbReference>
<reference evidence="4" key="1">
    <citation type="journal article" date="2014" name="Proc. Natl. Acad. Sci. U.S.A.">
        <title>Extensive sampling of basidiomycete genomes demonstrates inadequacy of the white-rot/brown-rot paradigm for wood decay fungi.</title>
        <authorList>
            <person name="Riley R."/>
            <person name="Salamov A.A."/>
            <person name="Brown D.W."/>
            <person name="Nagy L.G."/>
            <person name="Floudas D."/>
            <person name="Held B.W."/>
            <person name="Levasseur A."/>
            <person name="Lombard V."/>
            <person name="Morin E."/>
            <person name="Otillar R."/>
            <person name="Lindquist E.A."/>
            <person name="Sun H."/>
            <person name="LaButti K.M."/>
            <person name="Schmutz J."/>
            <person name="Jabbour D."/>
            <person name="Luo H."/>
            <person name="Baker S.E."/>
            <person name="Pisabarro A.G."/>
            <person name="Walton J.D."/>
            <person name="Blanchette R.A."/>
            <person name="Henrissat B."/>
            <person name="Martin F."/>
            <person name="Cullen D."/>
            <person name="Hibbett D.S."/>
            <person name="Grigoriev I.V."/>
        </authorList>
    </citation>
    <scope>NUCLEOTIDE SEQUENCE [LARGE SCALE GENOMIC DNA]</scope>
    <source>
        <strain evidence="4">MUCL 33604</strain>
    </source>
</reference>
<sequence>MDTGKSPRHLHPLQVKPTSGEPYLRLPSPHGNIIITPPRPTDVEAIVESLSDSRVWPKLASVPHPYLPRHAQWWLGEAKETSDNVLRELEEGFQNRGGTELPFVGGCPVHSLREVKEDGEEVFIGDCSIVRGDDMELGEEAAKVNAEKPVGDPEIIWAIGDYLAPSHHGKGIMTAAVHTIIHDWAVPRMNTHRIRVSTCKGNTGSVRVFEKNGFRLIETKEDFLTITAEGREGGPPMSLHDLEWRREKILD</sequence>
<evidence type="ECO:0000313" key="4">
    <source>
        <dbReference type="Proteomes" id="UP000027265"/>
    </source>
</evidence>
<keyword evidence="4" id="KW-1185">Reference proteome</keyword>
<evidence type="ECO:0000259" key="2">
    <source>
        <dbReference type="Pfam" id="PF13302"/>
    </source>
</evidence>
<dbReference type="AlphaFoldDB" id="A0A067QKK4"/>
<evidence type="ECO:0000313" key="3">
    <source>
        <dbReference type="EMBL" id="KDQ63161.1"/>
    </source>
</evidence>
<feature type="compositionally biased region" description="Basic residues" evidence="1">
    <location>
        <begin position="1"/>
        <end position="11"/>
    </location>
</feature>
<gene>
    <name evidence="3" type="ORF">JAAARDRAFT_188767</name>
</gene>
<dbReference type="Gene3D" id="3.40.630.30">
    <property type="match status" value="1"/>
</dbReference>
<dbReference type="STRING" id="933084.A0A067QKK4"/>
<dbReference type="SUPFAM" id="SSF55729">
    <property type="entry name" value="Acyl-CoA N-acyltransferases (Nat)"/>
    <property type="match status" value="1"/>
</dbReference>